<dbReference type="RefSeq" id="WP_148595922.1">
    <property type="nucleotide sequence ID" value="NZ_CP042997.1"/>
</dbReference>
<dbReference type="SUPFAM" id="SSF48371">
    <property type="entry name" value="ARM repeat"/>
    <property type="match status" value="2"/>
</dbReference>
<evidence type="ECO:0000313" key="3">
    <source>
        <dbReference type="Proteomes" id="UP000324233"/>
    </source>
</evidence>
<accession>A0A5B9W7U7</accession>
<dbReference type="KEGG" id="agv:OJF2_47690"/>
<feature type="region of interest" description="Disordered" evidence="1">
    <location>
        <begin position="1"/>
        <end position="27"/>
    </location>
</feature>
<dbReference type="OrthoDB" id="253582at2"/>
<dbReference type="Proteomes" id="UP000324233">
    <property type="component" value="Chromosome"/>
</dbReference>
<feature type="region of interest" description="Disordered" evidence="1">
    <location>
        <begin position="736"/>
        <end position="760"/>
    </location>
</feature>
<sequence length="760" mass="79725">MRGNRQTSSDRRGRGLPGGRAPSRARLRPRSAAARLLLALLVSGPVVALLTAVPAPAQPPGPELFAVDPRDPQELWAAIDYLVQTRQAAKAVPYLERFSKAEVSDEALAAIRERYGIGSILRLADDRATARYAEPLVARFAEASRRYATMPERLAALTAELTGSPQEQNFAVAGLREAGPYAVPAILEAMQKPGVPPEARALYVKNLGRLDRSTVPALLAAVEADDPAVAADAADALGRIGEPTAVPFLTYAAAAPGTPAPVKEAARAAIARLTGRPYGSRGHAPERVLSDAAWRFHRHEVEFPSDPVIVWAWDADRKVPAPRAMKKADAERALGLKLADQAVRLAPGDLDARAARASLALEGAVERVGFNDFPGKEQAAFDAAAKEGPGVLAEVLRRAAADGKDDLAAAAAMALARDIRPEDLARDGRPHPLVDALVAPGRRTQLAAARAIANLDPKGPFPGSSRVVPALARFLAAEPPPRAVVIDSNANRGSQVAGALSGLGYYALMELEGGQGFLAAADSADTELVFVAHALEGNRAWTLTDVLTNLKRDARTANLPVYVYGPLHLDVERPSIPRNFPGVKFIVQPVSPEVLGQLLGGRPSRLTPADRSRYAAEAASLLAKIAGRPDGPFAADLAAAGPALIFALNIPESRESAAAALAEVPTTGAQRSLADIVLDPAYEAPYRAAAARHLARSIARFGPLVSGDQETQLVADASSEPDAAAREAIAAAVSSLRARASGNTRTKSDASAPAPRAPGR</sequence>
<reference evidence="2 3" key="1">
    <citation type="submission" date="2019-08" db="EMBL/GenBank/DDBJ databases">
        <title>Deep-cultivation of Planctomycetes and their phenomic and genomic characterization uncovers novel biology.</title>
        <authorList>
            <person name="Wiegand S."/>
            <person name="Jogler M."/>
            <person name="Boedeker C."/>
            <person name="Pinto D."/>
            <person name="Vollmers J."/>
            <person name="Rivas-Marin E."/>
            <person name="Kohn T."/>
            <person name="Peeters S.H."/>
            <person name="Heuer A."/>
            <person name="Rast P."/>
            <person name="Oberbeckmann S."/>
            <person name="Bunk B."/>
            <person name="Jeske O."/>
            <person name="Meyerdierks A."/>
            <person name="Storesund J.E."/>
            <person name="Kallscheuer N."/>
            <person name="Luecker S."/>
            <person name="Lage O.M."/>
            <person name="Pohl T."/>
            <person name="Merkel B.J."/>
            <person name="Hornburger P."/>
            <person name="Mueller R.-W."/>
            <person name="Bruemmer F."/>
            <person name="Labrenz M."/>
            <person name="Spormann A.M."/>
            <person name="Op den Camp H."/>
            <person name="Overmann J."/>
            <person name="Amann R."/>
            <person name="Jetten M.S.M."/>
            <person name="Mascher T."/>
            <person name="Medema M.H."/>
            <person name="Devos D.P."/>
            <person name="Kaster A.-K."/>
            <person name="Ovreas L."/>
            <person name="Rohde M."/>
            <person name="Galperin M.Y."/>
            <person name="Jogler C."/>
        </authorList>
    </citation>
    <scope>NUCLEOTIDE SEQUENCE [LARGE SCALE GENOMIC DNA]</scope>
    <source>
        <strain evidence="2 3">OJF2</strain>
    </source>
</reference>
<evidence type="ECO:0000313" key="2">
    <source>
        <dbReference type="EMBL" id="QEH36209.1"/>
    </source>
</evidence>
<dbReference type="Gene3D" id="1.25.10.10">
    <property type="entry name" value="Leucine-rich Repeat Variant"/>
    <property type="match status" value="1"/>
</dbReference>
<dbReference type="InterPro" id="IPR016024">
    <property type="entry name" value="ARM-type_fold"/>
</dbReference>
<dbReference type="SMART" id="SM00567">
    <property type="entry name" value="EZ_HEAT"/>
    <property type="match status" value="5"/>
</dbReference>
<dbReference type="AlphaFoldDB" id="A0A5B9W7U7"/>
<dbReference type="InterPro" id="IPR011989">
    <property type="entry name" value="ARM-like"/>
</dbReference>
<dbReference type="Pfam" id="PF13646">
    <property type="entry name" value="HEAT_2"/>
    <property type="match status" value="1"/>
</dbReference>
<organism evidence="2 3">
    <name type="scientific">Aquisphaera giovannonii</name>
    <dbReference type="NCBI Taxonomy" id="406548"/>
    <lineage>
        <taxon>Bacteria</taxon>
        <taxon>Pseudomonadati</taxon>
        <taxon>Planctomycetota</taxon>
        <taxon>Planctomycetia</taxon>
        <taxon>Isosphaerales</taxon>
        <taxon>Isosphaeraceae</taxon>
        <taxon>Aquisphaera</taxon>
    </lineage>
</organism>
<evidence type="ECO:0008006" key="4">
    <source>
        <dbReference type="Google" id="ProtNLM"/>
    </source>
</evidence>
<protein>
    <recommendedName>
        <fullName evidence="4">HEAT repeat protein</fullName>
    </recommendedName>
</protein>
<dbReference type="EMBL" id="CP042997">
    <property type="protein sequence ID" value="QEH36209.1"/>
    <property type="molecule type" value="Genomic_DNA"/>
</dbReference>
<evidence type="ECO:0000256" key="1">
    <source>
        <dbReference type="SAM" id="MobiDB-lite"/>
    </source>
</evidence>
<name>A0A5B9W7U7_9BACT</name>
<proteinExistence type="predicted"/>
<dbReference type="InterPro" id="IPR004155">
    <property type="entry name" value="PBS_lyase_HEAT"/>
</dbReference>
<keyword evidence="3" id="KW-1185">Reference proteome</keyword>
<gene>
    <name evidence="2" type="ORF">OJF2_47690</name>
</gene>